<accession>A0A0F9QAD9</accession>
<dbReference type="Gene3D" id="3.40.50.720">
    <property type="entry name" value="NAD(P)-binding Rossmann-like Domain"/>
    <property type="match status" value="1"/>
</dbReference>
<organism evidence="1">
    <name type="scientific">marine sediment metagenome</name>
    <dbReference type="NCBI Taxonomy" id="412755"/>
    <lineage>
        <taxon>unclassified sequences</taxon>
        <taxon>metagenomes</taxon>
        <taxon>ecological metagenomes</taxon>
    </lineage>
</organism>
<dbReference type="InterPro" id="IPR002347">
    <property type="entry name" value="SDR_fam"/>
</dbReference>
<comment type="caution">
    <text evidence="1">The sequence shown here is derived from an EMBL/GenBank/DDBJ whole genome shotgun (WGS) entry which is preliminary data.</text>
</comment>
<gene>
    <name evidence="1" type="ORF">LCGC14_1119120</name>
</gene>
<evidence type="ECO:0000313" key="1">
    <source>
        <dbReference type="EMBL" id="KKN02303.1"/>
    </source>
</evidence>
<evidence type="ECO:0008006" key="2">
    <source>
        <dbReference type="Google" id="ProtNLM"/>
    </source>
</evidence>
<dbReference type="PANTHER" id="PTHR45458:SF1">
    <property type="entry name" value="SHORT CHAIN DEHYDROGENASE"/>
    <property type="match status" value="1"/>
</dbReference>
<dbReference type="GO" id="GO:0016616">
    <property type="term" value="F:oxidoreductase activity, acting on the CH-OH group of donors, NAD or NADP as acceptor"/>
    <property type="evidence" value="ECO:0007669"/>
    <property type="project" value="TreeGrafter"/>
</dbReference>
<dbReference type="AlphaFoldDB" id="A0A0F9QAD9"/>
<dbReference type="Pfam" id="PF00106">
    <property type="entry name" value="adh_short"/>
    <property type="match status" value="1"/>
</dbReference>
<dbReference type="InterPro" id="IPR052184">
    <property type="entry name" value="SDR_enzymes"/>
</dbReference>
<protein>
    <recommendedName>
        <fullName evidence="2">Short-chain dehydrogenase/reductase SDR</fullName>
    </recommendedName>
</protein>
<dbReference type="SUPFAM" id="SSF51735">
    <property type="entry name" value="NAD(P)-binding Rossmann-fold domains"/>
    <property type="match status" value="1"/>
</dbReference>
<name>A0A0F9QAD9_9ZZZZ</name>
<dbReference type="PANTHER" id="PTHR45458">
    <property type="entry name" value="SHORT-CHAIN DEHYDROGENASE/REDUCTASE SDR"/>
    <property type="match status" value="1"/>
</dbReference>
<sequence length="218" mass="22841">MSILITGANRGIGSALAKEWQNAGENVIRTARNAPGMEALDVADPSSIEQLAKRLEGTPIATLVCNAGVSVDKFDELETGYAPELWAQSFAVNVTGVFLVVQALLPNLRANRDAGGASKIAIIASKMGSQNSSAGNRFIYRASKAAAINLGRNLAANLESEGISVGIYHPGWVATDMGGDAADLTLDEATPGLRQQIDTLTISDTGCFKSWDGTDCEL</sequence>
<dbReference type="PRINTS" id="PR00081">
    <property type="entry name" value="GDHRDH"/>
</dbReference>
<dbReference type="EMBL" id="LAZR01005163">
    <property type="protein sequence ID" value="KKN02303.1"/>
    <property type="molecule type" value="Genomic_DNA"/>
</dbReference>
<reference evidence="1" key="1">
    <citation type="journal article" date="2015" name="Nature">
        <title>Complex archaea that bridge the gap between prokaryotes and eukaryotes.</title>
        <authorList>
            <person name="Spang A."/>
            <person name="Saw J.H."/>
            <person name="Jorgensen S.L."/>
            <person name="Zaremba-Niedzwiedzka K."/>
            <person name="Martijn J."/>
            <person name="Lind A.E."/>
            <person name="van Eijk R."/>
            <person name="Schleper C."/>
            <person name="Guy L."/>
            <person name="Ettema T.J."/>
        </authorList>
    </citation>
    <scope>NUCLEOTIDE SEQUENCE</scope>
</reference>
<dbReference type="InterPro" id="IPR036291">
    <property type="entry name" value="NAD(P)-bd_dom_sf"/>
</dbReference>
<proteinExistence type="predicted"/>